<dbReference type="Pfam" id="PF03963">
    <property type="entry name" value="FlgD"/>
    <property type="match status" value="1"/>
</dbReference>
<evidence type="ECO:0000313" key="5">
    <source>
        <dbReference type="Proteomes" id="UP000002892"/>
    </source>
</evidence>
<keyword evidence="2" id="KW-1005">Bacterial flagellum biogenesis</keyword>
<dbReference type="AlphaFoldDB" id="I4DA60"/>
<dbReference type="GO" id="GO:0044781">
    <property type="term" value="P:bacterial-type flagellum organization"/>
    <property type="evidence" value="ECO:0007669"/>
    <property type="project" value="UniProtKB-KW"/>
</dbReference>
<dbReference type="eggNOG" id="COG1843">
    <property type="taxonomic scope" value="Bacteria"/>
</dbReference>
<sequence length="152" mass="16331">MSNTINATNSTTSTSSTSNTQQTNSNSTLGKDDFLKLLVTQMENQDPMNPMDNTQSIAQMAQFSSLEQMTNIATAMDTLNTNFSSYNQQSLLAQGASLIGKTVSGLDTDGTTTISGTVEAVKWLDSNPKLQVRESDGSLVDLEMSMITQVQS</sequence>
<evidence type="ECO:0000256" key="2">
    <source>
        <dbReference type="ARBA" id="ARBA00022795"/>
    </source>
</evidence>
<comment type="similarity">
    <text evidence="1">Belongs to the FlgD family.</text>
</comment>
<accession>I4DA60</accession>
<keyword evidence="4" id="KW-0969">Cilium</keyword>
<proteinExistence type="inferred from homology"/>
<evidence type="ECO:0000256" key="1">
    <source>
        <dbReference type="ARBA" id="ARBA00010577"/>
    </source>
</evidence>
<gene>
    <name evidence="4" type="ordered locus">Desaci_3803</name>
</gene>
<dbReference type="RefSeq" id="WP_014828671.1">
    <property type="nucleotide sequence ID" value="NC_018068.1"/>
</dbReference>
<dbReference type="InterPro" id="IPR005648">
    <property type="entry name" value="FlgD"/>
</dbReference>
<feature type="region of interest" description="Disordered" evidence="3">
    <location>
        <begin position="1"/>
        <end position="29"/>
    </location>
</feature>
<feature type="compositionally biased region" description="Low complexity" evidence="3">
    <location>
        <begin position="1"/>
        <end position="28"/>
    </location>
</feature>
<reference evidence="4 5" key="1">
    <citation type="journal article" date="2012" name="J. Bacteriol.">
        <title>Complete genome sequences of Desulfosporosinus orientis DSM765T, Desulfosporosinus youngiae DSM17734T, Desulfosporosinus meridiei DSM13257T, and Desulfosporosinus acidiphilus DSM22704T.</title>
        <authorList>
            <person name="Pester M."/>
            <person name="Brambilla E."/>
            <person name="Alazard D."/>
            <person name="Rattei T."/>
            <person name="Weinmaier T."/>
            <person name="Han J."/>
            <person name="Lucas S."/>
            <person name="Lapidus A."/>
            <person name="Cheng J.F."/>
            <person name="Goodwin L."/>
            <person name="Pitluck S."/>
            <person name="Peters L."/>
            <person name="Ovchinnikova G."/>
            <person name="Teshima H."/>
            <person name="Detter J.C."/>
            <person name="Han C.S."/>
            <person name="Tapia R."/>
            <person name="Land M.L."/>
            <person name="Hauser L."/>
            <person name="Kyrpides N.C."/>
            <person name="Ivanova N.N."/>
            <person name="Pagani I."/>
            <person name="Huntmann M."/>
            <person name="Wei C.L."/>
            <person name="Davenport K.W."/>
            <person name="Daligault H."/>
            <person name="Chain P.S."/>
            <person name="Chen A."/>
            <person name="Mavromatis K."/>
            <person name="Markowitz V."/>
            <person name="Szeto E."/>
            <person name="Mikhailova N."/>
            <person name="Pati A."/>
            <person name="Wagner M."/>
            <person name="Woyke T."/>
            <person name="Ollivier B."/>
            <person name="Klenk H.P."/>
            <person name="Spring S."/>
            <person name="Loy A."/>
        </authorList>
    </citation>
    <scope>NUCLEOTIDE SEQUENCE [LARGE SCALE GENOMIC DNA]</scope>
    <source>
        <strain evidence="5">DSM 22704 / JCM 16185 / SJ4</strain>
    </source>
</reference>
<dbReference type="STRING" id="646529.Desaci_3803"/>
<evidence type="ECO:0000256" key="3">
    <source>
        <dbReference type="SAM" id="MobiDB-lite"/>
    </source>
</evidence>
<evidence type="ECO:0000313" key="4">
    <source>
        <dbReference type="EMBL" id="AFM42684.1"/>
    </source>
</evidence>
<keyword evidence="5" id="KW-1185">Reference proteome</keyword>
<protein>
    <submittedName>
        <fullName evidence="4">Flagellar hook capping protein</fullName>
    </submittedName>
</protein>
<dbReference type="KEGG" id="dai:Desaci_3803"/>
<keyword evidence="4" id="KW-0966">Cell projection</keyword>
<keyword evidence="4" id="KW-0282">Flagellum</keyword>
<name>I4DA60_DESAJ</name>
<dbReference type="EMBL" id="CP003639">
    <property type="protein sequence ID" value="AFM42684.1"/>
    <property type="molecule type" value="Genomic_DNA"/>
</dbReference>
<dbReference type="OrthoDB" id="280334at2"/>
<dbReference type="HOGENOM" id="CLU_047535_1_0_9"/>
<organism evidence="4 5">
    <name type="scientific">Desulfosporosinus acidiphilus (strain DSM 22704 / JCM 16185 / SJ4)</name>
    <dbReference type="NCBI Taxonomy" id="646529"/>
    <lineage>
        <taxon>Bacteria</taxon>
        <taxon>Bacillati</taxon>
        <taxon>Bacillota</taxon>
        <taxon>Clostridia</taxon>
        <taxon>Eubacteriales</taxon>
        <taxon>Desulfitobacteriaceae</taxon>
        <taxon>Desulfosporosinus</taxon>
    </lineage>
</organism>
<dbReference type="Proteomes" id="UP000002892">
    <property type="component" value="Chromosome"/>
</dbReference>